<dbReference type="SMART" id="SM00322">
    <property type="entry name" value="KH"/>
    <property type="match status" value="4"/>
</dbReference>
<dbReference type="GeneID" id="106468281"/>
<dbReference type="Gene3D" id="3.30.1370.10">
    <property type="entry name" value="K Homology domain, type 1"/>
    <property type="match status" value="2"/>
</dbReference>
<dbReference type="InterPro" id="IPR004087">
    <property type="entry name" value="KH_dom"/>
</dbReference>
<dbReference type="RefSeq" id="XP_022252325.1">
    <property type="nucleotide sequence ID" value="XM_022396617.1"/>
</dbReference>
<dbReference type="CDD" id="cd22400">
    <property type="entry name" value="KH-I_IGF2BP_rpt1"/>
    <property type="match status" value="1"/>
</dbReference>
<feature type="compositionally biased region" description="Pro residues" evidence="3">
    <location>
        <begin position="432"/>
        <end position="444"/>
    </location>
</feature>
<dbReference type="Proteomes" id="UP000694941">
    <property type="component" value="Unplaced"/>
</dbReference>
<evidence type="ECO:0000256" key="1">
    <source>
        <dbReference type="ARBA" id="ARBA00022737"/>
    </source>
</evidence>
<dbReference type="CDD" id="cd22401">
    <property type="entry name" value="KH-I_IGF2BP_rpt2"/>
    <property type="match status" value="1"/>
</dbReference>
<dbReference type="CDD" id="cd22402">
    <property type="entry name" value="KH-I_IGF2BP_rpt3"/>
    <property type="match status" value="1"/>
</dbReference>
<keyword evidence="1" id="KW-0677">Repeat</keyword>
<feature type="domain" description="K Homology" evidence="4">
    <location>
        <begin position="113"/>
        <end position="187"/>
    </location>
</feature>
<organism evidence="5 6">
    <name type="scientific">Limulus polyphemus</name>
    <name type="common">Atlantic horseshoe crab</name>
    <dbReference type="NCBI Taxonomy" id="6850"/>
    <lineage>
        <taxon>Eukaryota</taxon>
        <taxon>Metazoa</taxon>
        <taxon>Ecdysozoa</taxon>
        <taxon>Arthropoda</taxon>
        <taxon>Chelicerata</taxon>
        <taxon>Merostomata</taxon>
        <taxon>Xiphosura</taxon>
        <taxon>Limulidae</taxon>
        <taxon>Limulus</taxon>
    </lineage>
</organism>
<keyword evidence="5" id="KW-1185">Reference proteome</keyword>
<reference evidence="6" key="1">
    <citation type="submission" date="2025-08" db="UniProtKB">
        <authorList>
            <consortium name="RefSeq"/>
        </authorList>
    </citation>
    <scope>IDENTIFICATION</scope>
    <source>
        <tissue evidence="6">Muscle</tissue>
    </source>
</reference>
<feature type="domain" description="K Homology" evidence="4">
    <location>
        <begin position="259"/>
        <end position="334"/>
    </location>
</feature>
<proteinExistence type="predicted"/>
<feature type="domain" description="K Homology" evidence="4">
    <location>
        <begin position="33"/>
        <end position="104"/>
    </location>
</feature>
<keyword evidence="2" id="KW-0694">RNA-binding</keyword>
<feature type="domain" description="K Homology" evidence="4">
    <location>
        <begin position="344"/>
        <end position="416"/>
    </location>
</feature>
<evidence type="ECO:0000256" key="2">
    <source>
        <dbReference type="PROSITE-ProRule" id="PRU00117"/>
    </source>
</evidence>
<evidence type="ECO:0000313" key="6">
    <source>
        <dbReference type="RefSeq" id="XP_022252325.1"/>
    </source>
</evidence>
<dbReference type="Pfam" id="PF00013">
    <property type="entry name" value="KH_1"/>
    <property type="match status" value="4"/>
</dbReference>
<dbReference type="PROSITE" id="PS50084">
    <property type="entry name" value="KH_TYPE_1"/>
    <property type="match status" value="4"/>
</dbReference>
<gene>
    <name evidence="6" type="primary">LOC106468281</name>
</gene>
<sequence length="444" mass="48307">MDQGYGNRGGRTNRGPFPLFPYSGNSPNPMRPTDFPLRILVFSDMVGAIIGRAGGTIRRISQESRARVDVHRKENAGSVEKVITIYGDPENCSLACKKILEVMQQEAENTSRGDIPLKLLAHNNLIGRLIGKSGNTIKGIMEKTDTKITVSSSIHDVNSFNMERIVTIVGKLENTSKAEQMISSKLRQSYENDLSSMAPQTFMFPGVHPMAMMSTMGGPGCPPAPRGTQTIPPYGMYNSPCMPVNYPPGSMSSQQQDPSKEQVFLYIPNTAVGAIIGTGGSSIRDMICSSGASIKVAQPNKDEPLEGQTERKVTIIGTPESQWKAQFMVFKKISYEGFAGPQDARLRVEIFVPSSQVGRIIGKGGQTVREMQRITQAAIKLPEESQNTQAEETPICIIGDFYSSQAAQRHIRALVTRSQTGTHAPGCHGLLPMPPRPPCPGQVN</sequence>
<dbReference type="InterPro" id="IPR036612">
    <property type="entry name" value="KH_dom_type_1_sf"/>
</dbReference>
<dbReference type="PANTHER" id="PTHR10288">
    <property type="entry name" value="KH DOMAIN CONTAINING RNA BINDING PROTEIN"/>
    <property type="match status" value="1"/>
</dbReference>
<dbReference type="CDD" id="cd22403">
    <property type="entry name" value="KH-I_IGF2BP_rpt4"/>
    <property type="match status" value="1"/>
</dbReference>
<protein>
    <submittedName>
        <fullName evidence="6">Insulin-like growth factor 2 mRNA-binding protein 1</fullName>
    </submittedName>
</protein>
<dbReference type="SUPFAM" id="SSF54791">
    <property type="entry name" value="Eukaryotic type KH-domain (KH-domain type I)"/>
    <property type="match status" value="4"/>
</dbReference>
<dbReference type="InterPro" id="IPR004088">
    <property type="entry name" value="KH_dom_type_1"/>
</dbReference>
<evidence type="ECO:0000259" key="4">
    <source>
        <dbReference type="SMART" id="SM00322"/>
    </source>
</evidence>
<name>A0ABM1T8W9_LIMPO</name>
<evidence type="ECO:0000313" key="5">
    <source>
        <dbReference type="Proteomes" id="UP000694941"/>
    </source>
</evidence>
<evidence type="ECO:0000256" key="3">
    <source>
        <dbReference type="SAM" id="MobiDB-lite"/>
    </source>
</evidence>
<accession>A0ABM1T8W9</accession>
<dbReference type="Gene3D" id="3.30.310.210">
    <property type="match status" value="1"/>
</dbReference>
<feature type="region of interest" description="Disordered" evidence="3">
    <location>
        <begin position="421"/>
        <end position="444"/>
    </location>
</feature>